<organism evidence="1 2">
    <name type="scientific">Ridgeia piscesae</name>
    <name type="common">Tubeworm</name>
    <dbReference type="NCBI Taxonomy" id="27915"/>
    <lineage>
        <taxon>Eukaryota</taxon>
        <taxon>Metazoa</taxon>
        <taxon>Spiralia</taxon>
        <taxon>Lophotrochozoa</taxon>
        <taxon>Annelida</taxon>
        <taxon>Polychaeta</taxon>
        <taxon>Sedentaria</taxon>
        <taxon>Canalipalpata</taxon>
        <taxon>Sabellida</taxon>
        <taxon>Siboglinidae</taxon>
        <taxon>Ridgeia</taxon>
    </lineage>
</organism>
<keyword evidence="2" id="KW-1185">Reference proteome</keyword>
<sequence>MHLLCQIHRLYTCLVSRKPHSYNMAYVTCDTHLLQIIRLYIYMPVFAKVPIMCPCCILLITSSQCFGLPYRNGYNYCPLLVKN</sequence>
<evidence type="ECO:0000313" key="1">
    <source>
        <dbReference type="EMBL" id="KAK2181158.1"/>
    </source>
</evidence>
<evidence type="ECO:0000313" key="2">
    <source>
        <dbReference type="Proteomes" id="UP001209878"/>
    </source>
</evidence>
<protein>
    <submittedName>
        <fullName evidence="1">Uncharacterized protein</fullName>
    </submittedName>
</protein>
<dbReference type="EMBL" id="JAODUO010000409">
    <property type="protein sequence ID" value="KAK2181158.1"/>
    <property type="molecule type" value="Genomic_DNA"/>
</dbReference>
<gene>
    <name evidence="1" type="ORF">NP493_409g07040</name>
</gene>
<dbReference type="Proteomes" id="UP001209878">
    <property type="component" value="Unassembled WGS sequence"/>
</dbReference>
<accession>A0AAD9L0L8</accession>
<reference evidence="1" key="1">
    <citation type="journal article" date="2023" name="Mol. Biol. Evol.">
        <title>Third-Generation Sequencing Reveals the Adaptive Role of the Epigenome in Three Deep-Sea Polychaetes.</title>
        <authorList>
            <person name="Perez M."/>
            <person name="Aroh O."/>
            <person name="Sun Y."/>
            <person name="Lan Y."/>
            <person name="Juniper S.K."/>
            <person name="Young C.R."/>
            <person name="Angers B."/>
            <person name="Qian P.Y."/>
        </authorList>
    </citation>
    <scope>NUCLEOTIDE SEQUENCE</scope>
    <source>
        <strain evidence="1">R07B-5</strain>
    </source>
</reference>
<dbReference type="AlphaFoldDB" id="A0AAD9L0L8"/>
<name>A0AAD9L0L8_RIDPI</name>
<comment type="caution">
    <text evidence="1">The sequence shown here is derived from an EMBL/GenBank/DDBJ whole genome shotgun (WGS) entry which is preliminary data.</text>
</comment>
<proteinExistence type="predicted"/>